<accession>A0A5M4F9R0</accession>
<organism evidence="1 2">
    <name type="scientific">Aeromicrobium ginsengisoli</name>
    <dbReference type="NCBI Taxonomy" id="363867"/>
    <lineage>
        <taxon>Bacteria</taxon>
        <taxon>Bacillati</taxon>
        <taxon>Actinomycetota</taxon>
        <taxon>Actinomycetes</taxon>
        <taxon>Propionibacteriales</taxon>
        <taxon>Nocardioidaceae</taxon>
        <taxon>Aeromicrobium</taxon>
    </lineage>
</organism>
<dbReference type="RefSeq" id="WP_149689786.1">
    <property type="nucleotide sequence ID" value="NZ_SDPQ02000003.1"/>
</dbReference>
<dbReference type="Proteomes" id="UP000380867">
    <property type="component" value="Unassembled WGS sequence"/>
</dbReference>
<proteinExistence type="predicted"/>
<dbReference type="EMBL" id="SDPQ02000003">
    <property type="protein sequence ID" value="KAA1395115.1"/>
    <property type="molecule type" value="Genomic_DNA"/>
</dbReference>
<dbReference type="InterPro" id="IPR035093">
    <property type="entry name" value="RelE/ParE_toxin_dom_sf"/>
</dbReference>
<dbReference type="Gene3D" id="3.30.2310.20">
    <property type="entry name" value="RelE-like"/>
    <property type="match status" value="1"/>
</dbReference>
<sequence>MRIGFATGQLQRDINDSRRCVRRYGPERAKKIQLRLQQLVAAANLAEVMQLPQARCHQLRRERDEDFSLDLDGPFRLIVRVANQPIPRKTDGGIDLSEVTDLLVTEVTDTH</sequence>
<keyword evidence="2" id="KW-1185">Reference proteome</keyword>
<dbReference type="OrthoDB" id="3478674at2"/>
<dbReference type="AlphaFoldDB" id="A0A5M4F9R0"/>
<evidence type="ECO:0000313" key="2">
    <source>
        <dbReference type="Proteomes" id="UP000380867"/>
    </source>
</evidence>
<protein>
    <submittedName>
        <fullName evidence="1">Killer suppression protein</fullName>
    </submittedName>
</protein>
<reference evidence="1" key="1">
    <citation type="submission" date="2019-09" db="EMBL/GenBank/DDBJ databases">
        <authorList>
            <person name="Li J."/>
        </authorList>
    </citation>
    <scope>NUCLEOTIDE SEQUENCE [LARGE SCALE GENOMIC DNA]</scope>
    <source>
        <strain evidence="1">JCM 14732</strain>
    </source>
</reference>
<name>A0A5M4F9R0_9ACTN</name>
<gene>
    <name evidence="1" type="ORF">ESP70_013130</name>
</gene>
<comment type="caution">
    <text evidence="1">The sequence shown here is derived from an EMBL/GenBank/DDBJ whole genome shotgun (WGS) entry which is preliminary data.</text>
</comment>
<evidence type="ECO:0000313" key="1">
    <source>
        <dbReference type="EMBL" id="KAA1395115.1"/>
    </source>
</evidence>